<dbReference type="Proteomes" id="UP000887566">
    <property type="component" value="Unplaced"/>
</dbReference>
<keyword evidence="3" id="KW-0413">Isomerase</keyword>
<dbReference type="Gene3D" id="3.40.50.300">
    <property type="entry name" value="P-loop containing nucleotide triphosphate hydrolases"/>
    <property type="match status" value="1"/>
</dbReference>
<dbReference type="WBParaSite" id="PSAMB.scaffold5826size10809.g27359.t1">
    <property type="protein sequence ID" value="PSAMB.scaffold5826size10809.g27359.t1"/>
    <property type="gene ID" value="PSAMB.scaffold5826size10809.g27359"/>
</dbReference>
<dbReference type="InterPro" id="IPR001650">
    <property type="entry name" value="Helicase_C-like"/>
</dbReference>
<evidence type="ECO:0000256" key="5">
    <source>
        <dbReference type="ARBA" id="ARBA00034808"/>
    </source>
</evidence>
<sequence length="242" mass="27367">MGIDKPDVRFVIHHSLAKSMENYYQESGRAGRDGMPAVCILYFRLADVFRQSTMVATERTGVEHLYGMLSYSLELAQCRRALIAEHFGETWEQSWCREQCDICVDPSRATRQEDVTAHWRAMVAVIEEASASTKKDGQGKLTGAKLIELCVKKLPKKTRPTKDHLERILATLLLEGYLREDFHFTPYSIISYVVVGPKHALFANDESHRVSVTVWAAESHQADVAPSVAKKRKIEDVVDLSD</sequence>
<keyword evidence="8" id="KW-1185">Reference proteome</keyword>
<dbReference type="GO" id="GO:0005694">
    <property type="term" value="C:chromosome"/>
    <property type="evidence" value="ECO:0007669"/>
    <property type="project" value="TreeGrafter"/>
</dbReference>
<name>A0A914WZ60_9BILA</name>
<dbReference type="EC" id="5.6.2.4" evidence="5"/>
<evidence type="ECO:0000256" key="4">
    <source>
        <dbReference type="ARBA" id="ARBA00034617"/>
    </source>
</evidence>
<dbReference type="GO" id="GO:0003677">
    <property type="term" value="F:DNA binding"/>
    <property type="evidence" value="ECO:0007669"/>
    <property type="project" value="UniProtKB-KW"/>
</dbReference>
<evidence type="ECO:0000256" key="6">
    <source>
        <dbReference type="ARBA" id="ARBA00044566"/>
    </source>
</evidence>
<evidence type="ECO:0000256" key="1">
    <source>
        <dbReference type="ARBA" id="ARBA00005446"/>
    </source>
</evidence>
<reference evidence="9" key="1">
    <citation type="submission" date="2022-11" db="UniProtKB">
        <authorList>
            <consortium name="WormBaseParasite"/>
        </authorList>
    </citation>
    <scope>IDENTIFICATION</scope>
</reference>
<organism evidence="8 9">
    <name type="scientific">Plectus sambesii</name>
    <dbReference type="NCBI Taxonomy" id="2011161"/>
    <lineage>
        <taxon>Eukaryota</taxon>
        <taxon>Metazoa</taxon>
        <taxon>Ecdysozoa</taxon>
        <taxon>Nematoda</taxon>
        <taxon>Chromadorea</taxon>
        <taxon>Plectida</taxon>
        <taxon>Plectina</taxon>
        <taxon>Plectoidea</taxon>
        <taxon>Plectidae</taxon>
        <taxon>Plectus</taxon>
    </lineage>
</organism>
<feature type="domain" description="Helicase C-terminal" evidence="7">
    <location>
        <begin position="1"/>
        <end position="76"/>
    </location>
</feature>
<dbReference type="GO" id="GO:0043138">
    <property type="term" value="F:3'-5' DNA helicase activity"/>
    <property type="evidence" value="ECO:0007669"/>
    <property type="project" value="UniProtKB-EC"/>
</dbReference>
<keyword evidence="2" id="KW-0238">DNA-binding</keyword>
<evidence type="ECO:0000313" key="8">
    <source>
        <dbReference type="Proteomes" id="UP000887566"/>
    </source>
</evidence>
<protein>
    <recommendedName>
        <fullName evidence="5">DNA 3'-5' helicase</fullName>
        <ecNumber evidence="5">5.6.2.4</ecNumber>
    </recommendedName>
    <alternativeName>
        <fullName evidence="6">DNA 3'-5' helicase Q1</fullName>
    </alternativeName>
</protein>
<dbReference type="PANTHER" id="PTHR13710">
    <property type="entry name" value="DNA HELICASE RECQ FAMILY MEMBER"/>
    <property type="match status" value="1"/>
</dbReference>
<accession>A0A914WZ60</accession>
<dbReference type="PROSITE" id="PS51194">
    <property type="entry name" value="HELICASE_CTER"/>
    <property type="match status" value="1"/>
</dbReference>
<dbReference type="Pfam" id="PF16124">
    <property type="entry name" value="RecQ_Zn_bind"/>
    <property type="match status" value="1"/>
</dbReference>
<evidence type="ECO:0000259" key="7">
    <source>
        <dbReference type="PROSITE" id="PS51194"/>
    </source>
</evidence>
<dbReference type="PANTHER" id="PTHR13710:SF105">
    <property type="entry name" value="ATP-DEPENDENT DNA HELICASE Q1"/>
    <property type="match status" value="1"/>
</dbReference>
<dbReference type="InterPro" id="IPR027417">
    <property type="entry name" value="P-loop_NTPase"/>
</dbReference>
<evidence type="ECO:0000256" key="3">
    <source>
        <dbReference type="ARBA" id="ARBA00023235"/>
    </source>
</evidence>
<dbReference type="GO" id="GO:0005737">
    <property type="term" value="C:cytoplasm"/>
    <property type="evidence" value="ECO:0007669"/>
    <property type="project" value="TreeGrafter"/>
</dbReference>
<comment type="catalytic activity">
    <reaction evidence="4">
        <text>Couples ATP hydrolysis with the unwinding of duplex DNA by translocating in the 3'-5' direction.</text>
        <dbReference type="EC" id="5.6.2.4"/>
    </reaction>
</comment>
<dbReference type="GO" id="GO:0000724">
    <property type="term" value="P:double-strand break repair via homologous recombination"/>
    <property type="evidence" value="ECO:0007669"/>
    <property type="project" value="TreeGrafter"/>
</dbReference>
<evidence type="ECO:0000313" key="9">
    <source>
        <dbReference type="WBParaSite" id="PSAMB.scaffold5826size10809.g27359.t1"/>
    </source>
</evidence>
<dbReference type="InterPro" id="IPR036388">
    <property type="entry name" value="WH-like_DNA-bd_sf"/>
</dbReference>
<dbReference type="AlphaFoldDB" id="A0A914WZ60"/>
<dbReference type="SUPFAM" id="SSF52540">
    <property type="entry name" value="P-loop containing nucleoside triphosphate hydrolases"/>
    <property type="match status" value="1"/>
</dbReference>
<comment type="similarity">
    <text evidence="1">Belongs to the helicase family. RecQ subfamily.</text>
</comment>
<evidence type="ECO:0000256" key="2">
    <source>
        <dbReference type="ARBA" id="ARBA00023125"/>
    </source>
</evidence>
<dbReference type="InterPro" id="IPR032284">
    <property type="entry name" value="RecQ_Zn-bd"/>
</dbReference>
<dbReference type="Gene3D" id="1.10.10.10">
    <property type="entry name" value="Winged helix-like DNA-binding domain superfamily/Winged helix DNA-binding domain"/>
    <property type="match status" value="1"/>
</dbReference>
<dbReference type="GO" id="GO:0009378">
    <property type="term" value="F:four-way junction helicase activity"/>
    <property type="evidence" value="ECO:0007669"/>
    <property type="project" value="TreeGrafter"/>
</dbReference>
<dbReference type="Pfam" id="PF00271">
    <property type="entry name" value="Helicase_C"/>
    <property type="match status" value="1"/>
</dbReference>
<proteinExistence type="inferred from homology"/>